<protein>
    <recommendedName>
        <fullName evidence="5">B30.2/SPRY domain-containing protein</fullName>
    </recommendedName>
</protein>
<comment type="caution">
    <text evidence="6">The sequence shown here is derived from an EMBL/GenBank/DDBJ whole genome shotgun (WGS) entry which is preliminary data.</text>
</comment>
<proteinExistence type="predicted"/>
<dbReference type="SUPFAM" id="SSF49899">
    <property type="entry name" value="Concanavalin A-like lectins/glucanases"/>
    <property type="match status" value="1"/>
</dbReference>
<feature type="repeat" description="ANK" evidence="3">
    <location>
        <begin position="867"/>
        <end position="899"/>
    </location>
</feature>
<evidence type="ECO:0000313" key="6">
    <source>
        <dbReference type="EMBL" id="KAK6334612.1"/>
    </source>
</evidence>
<dbReference type="PANTHER" id="PTHR24123">
    <property type="entry name" value="ANKYRIN REPEAT-CONTAINING"/>
    <property type="match status" value="1"/>
</dbReference>
<evidence type="ECO:0000313" key="7">
    <source>
        <dbReference type="Proteomes" id="UP001313282"/>
    </source>
</evidence>
<dbReference type="PANTHER" id="PTHR24123:SF33">
    <property type="entry name" value="PROTEIN HOS4"/>
    <property type="match status" value="1"/>
</dbReference>
<keyword evidence="2 3" id="KW-0040">ANK repeat</keyword>
<evidence type="ECO:0000256" key="1">
    <source>
        <dbReference type="ARBA" id="ARBA00022737"/>
    </source>
</evidence>
<feature type="region of interest" description="Disordered" evidence="4">
    <location>
        <begin position="333"/>
        <end position="440"/>
    </location>
</feature>
<dbReference type="EMBL" id="JAVHNR010000008">
    <property type="protein sequence ID" value="KAK6334612.1"/>
    <property type="molecule type" value="Genomic_DNA"/>
</dbReference>
<feature type="repeat" description="ANK" evidence="3">
    <location>
        <begin position="554"/>
        <end position="584"/>
    </location>
</feature>
<evidence type="ECO:0000259" key="5">
    <source>
        <dbReference type="PROSITE" id="PS50188"/>
    </source>
</evidence>
<dbReference type="PROSITE" id="PS50088">
    <property type="entry name" value="ANK_REPEAT"/>
    <property type="match status" value="4"/>
</dbReference>
<dbReference type="InterPro" id="IPR001870">
    <property type="entry name" value="B30.2/SPRY"/>
</dbReference>
<organism evidence="6 7">
    <name type="scientific">Orbilia javanica</name>
    <dbReference type="NCBI Taxonomy" id="47235"/>
    <lineage>
        <taxon>Eukaryota</taxon>
        <taxon>Fungi</taxon>
        <taxon>Dikarya</taxon>
        <taxon>Ascomycota</taxon>
        <taxon>Pezizomycotina</taxon>
        <taxon>Orbiliomycetes</taxon>
        <taxon>Orbiliales</taxon>
        <taxon>Orbiliaceae</taxon>
        <taxon>Orbilia</taxon>
    </lineage>
</organism>
<dbReference type="PROSITE" id="PS50297">
    <property type="entry name" value="ANK_REP_REGION"/>
    <property type="match status" value="1"/>
</dbReference>
<evidence type="ECO:0000256" key="2">
    <source>
        <dbReference type="ARBA" id="ARBA00023043"/>
    </source>
</evidence>
<dbReference type="SMART" id="SM00248">
    <property type="entry name" value="ANK"/>
    <property type="match status" value="8"/>
</dbReference>
<keyword evidence="1" id="KW-0677">Repeat</keyword>
<dbReference type="AlphaFoldDB" id="A0AAN8MLD1"/>
<dbReference type="InterPro" id="IPR051165">
    <property type="entry name" value="Multifunctional_ANK_Repeat"/>
</dbReference>
<dbReference type="Pfam" id="PF00622">
    <property type="entry name" value="SPRY"/>
    <property type="match status" value="1"/>
</dbReference>
<feature type="compositionally biased region" description="Acidic residues" evidence="4">
    <location>
        <begin position="335"/>
        <end position="377"/>
    </location>
</feature>
<feature type="compositionally biased region" description="Acidic residues" evidence="4">
    <location>
        <begin position="184"/>
        <end position="201"/>
    </location>
</feature>
<dbReference type="Gene3D" id="1.25.40.20">
    <property type="entry name" value="Ankyrin repeat-containing domain"/>
    <property type="match status" value="2"/>
</dbReference>
<evidence type="ECO:0000256" key="4">
    <source>
        <dbReference type="SAM" id="MobiDB-lite"/>
    </source>
</evidence>
<dbReference type="Gene3D" id="2.60.120.920">
    <property type="match status" value="1"/>
</dbReference>
<dbReference type="Pfam" id="PF00023">
    <property type="entry name" value="Ank"/>
    <property type="match status" value="2"/>
</dbReference>
<dbReference type="InterPro" id="IPR043136">
    <property type="entry name" value="B30.2/SPRY_sf"/>
</dbReference>
<dbReference type="SMART" id="SM00449">
    <property type="entry name" value="SPRY"/>
    <property type="match status" value="1"/>
</dbReference>
<name>A0AAN8MLD1_9PEZI</name>
<keyword evidence="7" id="KW-1185">Reference proteome</keyword>
<sequence length="1226" mass="137504">MDAYLRSSLTKLITRRMVNYRFGRKKTVDVTRMVEGIKKKANGMFTYSAMVIASLGQPSSLSLAERLKRLPDGMDELYRRRLESLTTEERKLVTLALKRIVFGLGDIGTVEIAEQFKQFYEDQSDEEDGNSESHFEVISHAATSTAGGEEEDSESRNEDDEVEQEETDHLKVTLEEEPAVSIIDEAEDSDDEDYDGEDSDDTPLWQKSYQEALNNPEVADTIYHLEQAGRDFFQFSSEKRTIDVIHKSVRDWVENEASKAAERDNNKVSLNSLFTWDDKTQSLRLSMPIPTNLMQSNTFVDFQSERDTHLDIAIYNLKVLNNRRFQEQYMPDPQEYAEEDTDDEEEDGNEDEDENEDEGDGDEDGDGDDDDDDDEKETEAKTEGGTNGETGGRRPKEEEEKAQNEKEGDTIAEEDNEAEAADDSDEESAAGTESTVEPKADDRKALGYVIKNTHRYEVVRWGEHLKKVEELFPPEERVGQKWDILWEEITKFLDPETFDKWAPHWFQFALGEGIKGSFSQILLPLQLTAWWGLAMVMEHLLGVMKVDPSQADDAGETPLHAAFLQANLVELLLKHNADINNRTSDGRTCFQLVCSSAEFGYNDIDLESNIVKNAIKVLKMLMEAGSDVNDKKAMPKEKPPFFSALSAGDLDLFDHFMKHGVDVQATDLTGFTPLHKVWANNSTATKEDRAKMAEELIKAGANVNAEDIDSTMPLSLAVLFQNKRGVELLIQHGADVTDEDTRGYQAIHDAAAPLEYEDDETALAILRLLFDKGANVKCIAKSGKTPILLAFLDQRITVFKHLIQRLLEQDTSGSEFLIKSHFEGENLFHSASRVGSSQAGLDGAKVLTECLSKEQVLEMLSLREPERSKTPLLLAAFFEKLELVKYYLELGADISAEDVENLNVLRLIFDDWIIKSLLMTPPKDISTRVDMMVGWIKSNPELIKNNGDEFLRGAISRRVVPLATELVNAGVSPLTEDSTGWNCIDLAIGTGFNAEESPSIQSAIREYRESAYESKIFTSPTRMSGTKKSKYIEVSEDGLTITQPDLPDEFSDVDEEIVAATVFADSPISPKVDVFYYEVTLKISDPGRPYVVVGLVADPCPTDRLPGLAYSNTTSYAWHGDDGLLYTSRAPGSYYSFNGQTPFKTGDVVGCGHNKVLREVFYTRNGEYVGVGWGLDNITGERLWPAVGSKATFSATINFGATPFAWTGLEELRERTEQIRLERLQE</sequence>
<dbReference type="Proteomes" id="UP001313282">
    <property type="component" value="Unassembled WGS sequence"/>
</dbReference>
<dbReference type="InterPro" id="IPR013320">
    <property type="entry name" value="ConA-like_dom_sf"/>
</dbReference>
<dbReference type="SUPFAM" id="SSF48403">
    <property type="entry name" value="Ankyrin repeat"/>
    <property type="match status" value="3"/>
</dbReference>
<feature type="repeat" description="ANK" evidence="3">
    <location>
        <begin position="669"/>
        <end position="708"/>
    </location>
</feature>
<feature type="repeat" description="ANK" evidence="3">
    <location>
        <begin position="709"/>
        <end position="741"/>
    </location>
</feature>
<accession>A0AAN8MLD1</accession>
<dbReference type="CDD" id="cd12885">
    <property type="entry name" value="SPRY_RanBP_like"/>
    <property type="match status" value="1"/>
</dbReference>
<dbReference type="InterPro" id="IPR003877">
    <property type="entry name" value="SPRY_dom"/>
</dbReference>
<feature type="compositionally biased region" description="Basic and acidic residues" evidence="4">
    <location>
        <begin position="391"/>
        <end position="409"/>
    </location>
</feature>
<gene>
    <name evidence="6" type="ORF">TWF718_010068</name>
</gene>
<evidence type="ECO:0000256" key="3">
    <source>
        <dbReference type="PROSITE-ProRule" id="PRU00023"/>
    </source>
</evidence>
<dbReference type="PROSITE" id="PS50188">
    <property type="entry name" value="B302_SPRY"/>
    <property type="match status" value="1"/>
</dbReference>
<reference evidence="6 7" key="1">
    <citation type="submission" date="2019-10" db="EMBL/GenBank/DDBJ databases">
        <authorList>
            <person name="Palmer J.M."/>
        </authorList>
    </citation>
    <scope>NUCLEOTIDE SEQUENCE [LARGE SCALE GENOMIC DNA]</scope>
    <source>
        <strain evidence="6 7">TWF718</strain>
    </source>
</reference>
<dbReference type="InterPro" id="IPR036770">
    <property type="entry name" value="Ankyrin_rpt-contain_sf"/>
</dbReference>
<feature type="domain" description="B30.2/SPRY" evidence="5">
    <location>
        <begin position="999"/>
        <end position="1204"/>
    </location>
</feature>
<feature type="region of interest" description="Disordered" evidence="4">
    <location>
        <begin position="141"/>
        <end position="203"/>
    </location>
</feature>
<feature type="compositionally biased region" description="Acidic residues" evidence="4">
    <location>
        <begin position="148"/>
        <end position="166"/>
    </location>
</feature>
<dbReference type="InterPro" id="IPR044736">
    <property type="entry name" value="Gid1/RanBPM/SPLA_SPRY"/>
</dbReference>
<dbReference type="InterPro" id="IPR002110">
    <property type="entry name" value="Ankyrin_rpt"/>
</dbReference>
<feature type="compositionally biased region" description="Acidic residues" evidence="4">
    <location>
        <begin position="410"/>
        <end position="428"/>
    </location>
</feature>